<dbReference type="VEuPathDB" id="FungiDB:PC110_g23326"/>
<dbReference type="Proteomes" id="UP000774804">
    <property type="component" value="Unassembled WGS sequence"/>
</dbReference>
<dbReference type="PROSITE" id="PS51253">
    <property type="entry name" value="HTH_CENPB"/>
    <property type="match status" value="1"/>
</dbReference>
<dbReference type="AlphaFoldDB" id="A0A8T1IUC3"/>
<reference evidence="4" key="1">
    <citation type="submission" date="2018-05" db="EMBL/GenBank/DDBJ databases">
        <title>Effector identification in a new, highly contiguous assembly of the strawberry crown rot pathogen Phytophthora cactorum.</title>
        <authorList>
            <person name="Armitage A.D."/>
            <person name="Nellist C.F."/>
            <person name="Bates H."/>
            <person name="Vickerstaff R.J."/>
            <person name="Harrison R.J."/>
        </authorList>
    </citation>
    <scope>NUCLEOTIDE SEQUENCE</scope>
    <source>
        <strain evidence="3">4032</strain>
        <strain evidence="4">P421</strain>
    </source>
</reference>
<feature type="domain" description="HTH CENPB-type" evidence="2">
    <location>
        <begin position="1"/>
        <end position="34"/>
    </location>
</feature>
<dbReference type="Proteomes" id="UP000760860">
    <property type="component" value="Unassembled WGS sequence"/>
</dbReference>
<gene>
    <name evidence="3" type="ORF">PC115_g5812</name>
    <name evidence="4" type="ORF">PC129_g1772</name>
</gene>
<sequence>MTLFDETGNSAQRFVASDNWVTRFMARYDLSMRRRTNLTTLTDDVLTDRAVSYMAFLEEHKPDMDPARVIMMDETAVFFEDPCLYTVNEHGAHHVVMRSTGFASMRVTAMLSVTLSGKKLSPVIIWKGTTTTTFERVGGCLVIQQPKAWAVFGVGFDASAHREACEGRVCEEEDQDVCGLMPYLQASDVGIYRSFKDRMVGLITAWKESDAVTYTRGVNPRPPFVETVADWVSTAWKRVPEEVVMSSIYGCGFDDDFKEWFISKHDVYGDLFRPSGFSVTRIQTARRTSTTTTSAWR</sequence>
<evidence type="ECO:0000313" key="3">
    <source>
        <dbReference type="EMBL" id="KAG2932360.1"/>
    </source>
</evidence>
<comment type="caution">
    <text evidence="4">The sequence shown here is derived from an EMBL/GenBank/DDBJ whole genome shotgun (WGS) entry which is preliminary data.</text>
</comment>
<evidence type="ECO:0000313" key="4">
    <source>
        <dbReference type="EMBL" id="KAG3227676.1"/>
    </source>
</evidence>
<proteinExistence type="predicted"/>
<protein>
    <recommendedName>
        <fullName evidence="2">HTH CENPB-type domain-containing protein</fullName>
    </recommendedName>
</protein>
<dbReference type="EMBL" id="RCMI01000123">
    <property type="protein sequence ID" value="KAG2932360.1"/>
    <property type="molecule type" value="Genomic_DNA"/>
</dbReference>
<evidence type="ECO:0000259" key="2">
    <source>
        <dbReference type="PROSITE" id="PS51253"/>
    </source>
</evidence>
<evidence type="ECO:0000313" key="5">
    <source>
        <dbReference type="Proteomes" id="UP000760860"/>
    </source>
</evidence>
<name>A0A8T1IUC3_9STRA</name>
<dbReference type="EMBL" id="RCMV01000030">
    <property type="protein sequence ID" value="KAG3227676.1"/>
    <property type="molecule type" value="Genomic_DNA"/>
</dbReference>
<organism evidence="4 5">
    <name type="scientific">Phytophthora cactorum</name>
    <dbReference type="NCBI Taxonomy" id="29920"/>
    <lineage>
        <taxon>Eukaryota</taxon>
        <taxon>Sar</taxon>
        <taxon>Stramenopiles</taxon>
        <taxon>Oomycota</taxon>
        <taxon>Peronosporomycetes</taxon>
        <taxon>Peronosporales</taxon>
        <taxon>Peronosporaceae</taxon>
        <taxon>Phytophthora</taxon>
    </lineage>
</organism>
<accession>A0A8T1IUC3</accession>
<dbReference type="GO" id="GO:0003677">
    <property type="term" value="F:DNA binding"/>
    <property type="evidence" value="ECO:0007669"/>
    <property type="project" value="UniProtKB-KW"/>
</dbReference>
<dbReference type="VEuPathDB" id="FungiDB:PC110_g23621"/>
<keyword evidence="1" id="KW-0238">DNA-binding</keyword>
<dbReference type="InterPro" id="IPR006600">
    <property type="entry name" value="HTH_CenpB_DNA-bd_dom"/>
</dbReference>
<evidence type="ECO:0000256" key="1">
    <source>
        <dbReference type="ARBA" id="ARBA00023125"/>
    </source>
</evidence>